<proteinExistence type="inferred from homology"/>
<dbReference type="Pfam" id="PF02183">
    <property type="entry name" value="HALZ"/>
    <property type="match status" value="1"/>
</dbReference>
<evidence type="ECO:0000256" key="13">
    <source>
        <dbReference type="SAM" id="MobiDB-lite"/>
    </source>
</evidence>
<evidence type="ECO:0000259" key="14">
    <source>
        <dbReference type="PROSITE" id="PS50071"/>
    </source>
</evidence>
<evidence type="ECO:0000256" key="2">
    <source>
        <dbReference type="ARBA" id="ARBA00023015"/>
    </source>
</evidence>
<dbReference type="SMART" id="SM00389">
    <property type="entry name" value="HOX"/>
    <property type="match status" value="1"/>
</dbReference>
<feature type="compositionally biased region" description="Basic and acidic residues" evidence="13">
    <location>
        <begin position="170"/>
        <end position="189"/>
    </location>
</feature>
<feature type="coiled-coil region" evidence="12">
    <location>
        <begin position="107"/>
        <end position="155"/>
    </location>
</feature>
<sequence length="269" mass="29902">MRSGTLCSSTSSPPPHHPFTRCFTRAERSMEGGDEDVPEWMMDAAGAGGGKGKGGFGGVNKKRFSEEQIKSLESMFATQTKLEPRQKLQLARDLGLQPRQVAIWFQNKRARWKSKQLEREYSALRDDYDALLCSYETLKKEKHALLKQLEKLAEMLQEPGPKYSGNADAGARDDSRKGVTGMKEEEFSDVRPAPYSSVEGGDGKFTQHFGDDDAGGLFRPSPHQPSAGFTASGPPDHQPFQFHSSCWPPSSAEQTCSSSQWWEFESLSE</sequence>
<feature type="DNA-binding region" description="Homeobox" evidence="9">
    <location>
        <begin position="63"/>
        <end position="116"/>
    </location>
</feature>
<dbReference type="InterPro" id="IPR009057">
    <property type="entry name" value="Homeodomain-like_sf"/>
</dbReference>
<dbReference type="GO" id="GO:0033993">
    <property type="term" value="P:response to lipid"/>
    <property type="evidence" value="ECO:0007669"/>
    <property type="project" value="UniProtKB-ARBA"/>
</dbReference>
<dbReference type="PANTHER" id="PTHR24326:SF122">
    <property type="entry name" value="HOMEOBOX-LEUCINE ZIPPER PROTEIN HOX6"/>
    <property type="match status" value="1"/>
</dbReference>
<dbReference type="InterPro" id="IPR003106">
    <property type="entry name" value="Leu_zip_homeo"/>
</dbReference>
<keyword evidence="12" id="KW-0175">Coiled coil</keyword>
<dbReference type="GO" id="GO:0009725">
    <property type="term" value="P:response to hormone"/>
    <property type="evidence" value="ECO:0007669"/>
    <property type="project" value="UniProtKB-ARBA"/>
</dbReference>
<dbReference type="PANTHER" id="PTHR24326">
    <property type="entry name" value="HOMEOBOX-LEUCINE ZIPPER PROTEIN"/>
    <property type="match status" value="1"/>
</dbReference>
<organism evidence="15 16">
    <name type="scientific">Eleusine coracana subsp. coracana</name>
    <dbReference type="NCBI Taxonomy" id="191504"/>
    <lineage>
        <taxon>Eukaryota</taxon>
        <taxon>Viridiplantae</taxon>
        <taxon>Streptophyta</taxon>
        <taxon>Embryophyta</taxon>
        <taxon>Tracheophyta</taxon>
        <taxon>Spermatophyta</taxon>
        <taxon>Magnoliopsida</taxon>
        <taxon>Liliopsida</taxon>
        <taxon>Poales</taxon>
        <taxon>Poaceae</taxon>
        <taxon>PACMAD clade</taxon>
        <taxon>Chloridoideae</taxon>
        <taxon>Cynodonteae</taxon>
        <taxon>Eleusininae</taxon>
        <taxon>Eleusine</taxon>
    </lineage>
</organism>
<evidence type="ECO:0000256" key="3">
    <source>
        <dbReference type="ARBA" id="ARBA00023125"/>
    </source>
</evidence>
<keyword evidence="5 11" id="KW-0804">Transcription</keyword>
<dbReference type="InterPro" id="IPR017970">
    <property type="entry name" value="Homeobox_CS"/>
</dbReference>
<feature type="region of interest" description="Disordered" evidence="13">
    <location>
        <begin position="1"/>
        <end position="21"/>
    </location>
</feature>
<keyword evidence="3 9" id="KW-0238">DNA-binding</keyword>
<evidence type="ECO:0000256" key="10">
    <source>
        <dbReference type="RuleBase" id="RU000682"/>
    </source>
</evidence>
<evidence type="ECO:0000313" key="15">
    <source>
        <dbReference type="EMBL" id="GJM99332.1"/>
    </source>
</evidence>
<reference evidence="15" key="2">
    <citation type="submission" date="2021-12" db="EMBL/GenBank/DDBJ databases">
        <title>Resequencing data analysis of finger millet.</title>
        <authorList>
            <person name="Hatakeyama M."/>
            <person name="Aluri S."/>
            <person name="Balachadran M.T."/>
            <person name="Sivarajan S.R."/>
            <person name="Poveda L."/>
            <person name="Shimizu-Inatsugi R."/>
            <person name="Schlapbach R."/>
            <person name="Sreeman S.M."/>
            <person name="Shimizu K.K."/>
        </authorList>
    </citation>
    <scope>NUCLEOTIDE SEQUENCE</scope>
</reference>
<evidence type="ECO:0000256" key="12">
    <source>
        <dbReference type="SAM" id="Coils"/>
    </source>
</evidence>
<keyword evidence="2 11" id="KW-0805">Transcription regulation</keyword>
<comment type="similarity">
    <text evidence="7 11">Belongs to the HD-ZIP homeobox family. Class I subfamily.</text>
</comment>
<dbReference type="PROSITE" id="PS00027">
    <property type="entry name" value="HOMEOBOX_1"/>
    <property type="match status" value="1"/>
</dbReference>
<dbReference type="InterPro" id="IPR000047">
    <property type="entry name" value="HTH_motif"/>
</dbReference>
<evidence type="ECO:0000256" key="5">
    <source>
        <dbReference type="ARBA" id="ARBA00023163"/>
    </source>
</evidence>
<dbReference type="AlphaFoldDB" id="A0AAV5CMT3"/>
<dbReference type="GO" id="GO:0045893">
    <property type="term" value="P:positive regulation of DNA-templated transcription"/>
    <property type="evidence" value="ECO:0007669"/>
    <property type="project" value="TreeGrafter"/>
</dbReference>
<keyword evidence="6 9" id="KW-0539">Nucleus</keyword>
<dbReference type="GO" id="GO:0005634">
    <property type="term" value="C:nucleus"/>
    <property type="evidence" value="ECO:0007669"/>
    <property type="project" value="UniProtKB-SubCell"/>
</dbReference>
<keyword evidence="4 9" id="KW-0371">Homeobox</keyword>
<evidence type="ECO:0000256" key="11">
    <source>
        <dbReference type="RuleBase" id="RU369038"/>
    </source>
</evidence>
<dbReference type="Gene3D" id="1.10.10.60">
    <property type="entry name" value="Homeodomain-like"/>
    <property type="match status" value="1"/>
</dbReference>
<dbReference type="SUPFAM" id="SSF46689">
    <property type="entry name" value="Homeodomain-like"/>
    <property type="match status" value="1"/>
</dbReference>
<dbReference type="GO" id="GO:0009414">
    <property type="term" value="P:response to water deprivation"/>
    <property type="evidence" value="ECO:0007669"/>
    <property type="project" value="UniProtKB-ARBA"/>
</dbReference>
<feature type="domain" description="Homeobox" evidence="14">
    <location>
        <begin position="61"/>
        <end position="115"/>
    </location>
</feature>
<evidence type="ECO:0000256" key="4">
    <source>
        <dbReference type="ARBA" id="ARBA00023155"/>
    </source>
</evidence>
<keyword evidence="16" id="KW-1185">Reference proteome</keyword>
<evidence type="ECO:0000313" key="16">
    <source>
        <dbReference type="Proteomes" id="UP001054889"/>
    </source>
</evidence>
<dbReference type="Proteomes" id="UP001054889">
    <property type="component" value="Unassembled WGS sequence"/>
</dbReference>
<dbReference type="GO" id="GO:0000976">
    <property type="term" value="F:transcription cis-regulatory region binding"/>
    <property type="evidence" value="ECO:0007669"/>
    <property type="project" value="UniProtKB-ARBA"/>
</dbReference>
<gene>
    <name evidence="15" type="primary">ga16422</name>
    <name evidence="15" type="ORF">PR202_ga16422</name>
</gene>
<dbReference type="CDD" id="cd00086">
    <property type="entry name" value="homeodomain"/>
    <property type="match status" value="1"/>
</dbReference>
<reference evidence="15" key="1">
    <citation type="journal article" date="2018" name="DNA Res.">
        <title>Multiple hybrid de novo genome assembly of finger millet, an orphan allotetraploid crop.</title>
        <authorList>
            <person name="Hatakeyama M."/>
            <person name="Aluri S."/>
            <person name="Balachadran M.T."/>
            <person name="Sivarajan S.R."/>
            <person name="Patrignani A."/>
            <person name="Gruter S."/>
            <person name="Poveda L."/>
            <person name="Shimizu-Inatsugi R."/>
            <person name="Baeten J."/>
            <person name="Francoijs K.J."/>
            <person name="Nataraja K.N."/>
            <person name="Reddy Y.A.N."/>
            <person name="Phadnis S."/>
            <person name="Ravikumar R.L."/>
            <person name="Schlapbach R."/>
            <person name="Sreeman S.M."/>
            <person name="Shimizu K.K."/>
        </authorList>
    </citation>
    <scope>NUCLEOTIDE SEQUENCE</scope>
</reference>
<dbReference type="EMBL" id="BQKI01000007">
    <property type="protein sequence ID" value="GJM99332.1"/>
    <property type="molecule type" value="Genomic_DNA"/>
</dbReference>
<comment type="function">
    <text evidence="11">Transcription factor.</text>
</comment>
<evidence type="ECO:0000256" key="9">
    <source>
        <dbReference type="PROSITE-ProRule" id="PRU00108"/>
    </source>
</evidence>
<dbReference type="GO" id="GO:0000981">
    <property type="term" value="F:DNA-binding transcription factor activity, RNA polymerase II-specific"/>
    <property type="evidence" value="ECO:0007669"/>
    <property type="project" value="UniProtKB-UniRule"/>
</dbReference>
<dbReference type="Pfam" id="PF00046">
    <property type="entry name" value="Homeodomain"/>
    <property type="match status" value="1"/>
</dbReference>
<dbReference type="PRINTS" id="PR00031">
    <property type="entry name" value="HTHREPRESSR"/>
</dbReference>
<protein>
    <recommendedName>
        <fullName evidence="11">Homeobox-leucine zipper protein</fullName>
    </recommendedName>
    <alternativeName>
        <fullName evidence="11">HD-ZIP protein</fullName>
    </alternativeName>
    <alternativeName>
        <fullName evidence="11">Homeodomain transcription factor</fullName>
    </alternativeName>
</protein>
<feature type="region of interest" description="Disordered" evidence="13">
    <location>
        <begin position="158"/>
        <end position="249"/>
    </location>
</feature>
<comment type="function">
    <text evidence="8">Probable transcription factor that binds to the DNA sequence 5'-CAAT[AT]ATTG-3'.</text>
</comment>
<evidence type="ECO:0000256" key="1">
    <source>
        <dbReference type="ARBA" id="ARBA00004123"/>
    </source>
</evidence>
<evidence type="ECO:0000256" key="7">
    <source>
        <dbReference type="ARBA" id="ARBA00025748"/>
    </source>
</evidence>
<name>A0AAV5CMT3_ELECO</name>
<dbReference type="PROSITE" id="PS50071">
    <property type="entry name" value="HOMEOBOX_2"/>
    <property type="match status" value="1"/>
</dbReference>
<dbReference type="InterPro" id="IPR045224">
    <property type="entry name" value="HDZip_class_I_plant"/>
</dbReference>
<accession>A0AAV5CMT3</accession>
<dbReference type="FunFam" id="1.10.10.60:FF:000293">
    <property type="entry name" value="Homeobox-leucine zipper protein ATHB-7"/>
    <property type="match status" value="1"/>
</dbReference>
<evidence type="ECO:0000256" key="8">
    <source>
        <dbReference type="ARBA" id="ARBA00054470"/>
    </source>
</evidence>
<comment type="caution">
    <text evidence="15">The sequence shown here is derived from an EMBL/GenBank/DDBJ whole genome shotgun (WGS) entry which is preliminary data.</text>
</comment>
<evidence type="ECO:0000256" key="6">
    <source>
        <dbReference type="ARBA" id="ARBA00023242"/>
    </source>
</evidence>
<comment type="subcellular location">
    <subcellularLocation>
        <location evidence="1 9 10">Nucleus</location>
    </subcellularLocation>
</comment>
<dbReference type="InterPro" id="IPR001356">
    <property type="entry name" value="HD"/>
</dbReference>